<dbReference type="InterPro" id="IPR027417">
    <property type="entry name" value="P-loop_NTPase"/>
</dbReference>
<dbReference type="InterPro" id="IPR011527">
    <property type="entry name" value="ABC1_TM_dom"/>
</dbReference>
<evidence type="ECO:0000259" key="12">
    <source>
        <dbReference type="PROSITE" id="PS50929"/>
    </source>
</evidence>
<dbReference type="InterPro" id="IPR005074">
    <property type="entry name" value="Peptidase_C39"/>
</dbReference>
<sequence>MSEPTQTTPEKEEFVVPAGDELRDLSFRHDPLLAAMVVVTRLFHRELTPESLVAGLPLNDKPLTPELLPRVAERAGLKAKFKRRKLSELNKLVLPVILILKNRQAVVLTDIDHSEGKAQLIIPELEEGARWFPLDELEEQYTGYAVLFSEQFTPQQKPASDISTYDGHWFWSTLWQNKSVYRDVIIASIVINIFVLANPLFIKNVYDRIVPNNAIESLWMLAIGVSVMYLFDFLLKYLRSYFLEIAGKKSDILMSARLFEQTLGLKMSEKPDRVGVFANHLKEFDSIRNFFTSGTIASLVDLPFAILFIVVIYWIAGPLAYVPAFIIVLVLLYSLLMRGPIQRAVEASYAASAQKHAVLIETLNALETVKALGLEAKSQWKWEQAVGEIANASLRAKMLQSSVGRFTGFMQQMSTILVIVVGVYLIRDNEITMGALIASVMLAQRAIGPMGQVANLITSYMQTKTALQQLNELMKKPVERPQAQHFIHLNSVKGKIEFEHVKFAYPNDNKLALDDVSFVIQPGERVGIIGRIGSGKSTIAKLILKLYEPTEGMVRIDDIDIHQIDPAELRRFINYLPQEIQLFKGTVWENIAYRAPYISDERVLEAARIAGVDDFIRQHPSGYHLDVSEGGSSLSGGQKQSIAVARALLLDAPIYILDEPTNAMDARSEQQFLARMQDRIKGRTLVVITHKTSLLTLVDRLIVMEKGRIIADGPKEAILESLKARQKGSSA</sequence>
<dbReference type="GO" id="GO:0008233">
    <property type="term" value="F:peptidase activity"/>
    <property type="evidence" value="ECO:0007669"/>
    <property type="project" value="InterPro"/>
</dbReference>
<feature type="transmembrane region" description="Helical" evidence="10">
    <location>
        <begin position="290"/>
        <end position="314"/>
    </location>
</feature>
<dbReference type="FunFam" id="3.40.50.300:FF:000299">
    <property type="entry name" value="ABC transporter ATP-binding protein/permease"/>
    <property type="match status" value="1"/>
</dbReference>
<organism evidence="14 15">
    <name type="scientific">Sulfurivirga caldicuralii</name>
    <dbReference type="NCBI Taxonomy" id="364032"/>
    <lineage>
        <taxon>Bacteria</taxon>
        <taxon>Pseudomonadati</taxon>
        <taxon>Pseudomonadota</taxon>
        <taxon>Gammaproteobacteria</taxon>
        <taxon>Thiotrichales</taxon>
        <taxon>Piscirickettsiaceae</taxon>
        <taxon>Sulfurivirga</taxon>
    </lineage>
</organism>
<dbReference type="InterPro" id="IPR003593">
    <property type="entry name" value="AAA+_ATPase"/>
</dbReference>
<dbReference type="PANTHER" id="PTHR43394:SF1">
    <property type="entry name" value="ATP-BINDING CASSETTE SUB-FAMILY B MEMBER 10, MITOCHONDRIAL"/>
    <property type="match status" value="1"/>
</dbReference>
<dbReference type="Gene3D" id="3.40.50.300">
    <property type="entry name" value="P-loop containing nucleotide triphosphate hydrolases"/>
    <property type="match status" value="1"/>
</dbReference>
<comment type="subcellular location">
    <subcellularLocation>
        <location evidence="1">Cell membrane</location>
        <topology evidence="1">Multi-pass membrane protein</topology>
    </subcellularLocation>
</comment>
<evidence type="ECO:0000313" key="14">
    <source>
        <dbReference type="EMBL" id="SIO06111.1"/>
    </source>
</evidence>
<dbReference type="CDD" id="cd18587">
    <property type="entry name" value="ABC_6TM_LapB_like"/>
    <property type="match status" value="1"/>
</dbReference>
<protein>
    <submittedName>
        <fullName evidence="14">ATP-binding cassette, subfamily C, LapB</fullName>
    </submittedName>
</protein>
<dbReference type="RefSeq" id="WP_084188284.1">
    <property type="nucleotide sequence ID" value="NZ_FSRE01000003.1"/>
</dbReference>
<accession>A0A1N6GF42</accession>
<dbReference type="OrthoDB" id="9806127at2"/>
<dbReference type="GO" id="GO:0005886">
    <property type="term" value="C:plasma membrane"/>
    <property type="evidence" value="ECO:0007669"/>
    <property type="project" value="UniProtKB-SubCell"/>
</dbReference>
<evidence type="ECO:0000313" key="15">
    <source>
        <dbReference type="Proteomes" id="UP000198461"/>
    </source>
</evidence>
<evidence type="ECO:0000256" key="9">
    <source>
        <dbReference type="ARBA" id="ARBA00023136"/>
    </source>
</evidence>
<dbReference type="InterPro" id="IPR017750">
    <property type="entry name" value="ATPase_T1SS"/>
</dbReference>
<dbReference type="PROSITE" id="PS50893">
    <property type="entry name" value="ABC_TRANSPORTER_2"/>
    <property type="match status" value="1"/>
</dbReference>
<evidence type="ECO:0000259" key="13">
    <source>
        <dbReference type="PROSITE" id="PS50990"/>
    </source>
</evidence>
<dbReference type="PANTHER" id="PTHR43394">
    <property type="entry name" value="ATP-DEPENDENT PERMEASE MDL1, MITOCHONDRIAL"/>
    <property type="match status" value="1"/>
</dbReference>
<proteinExistence type="predicted"/>
<feature type="transmembrane region" description="Helical" evidence="10">
    <location>
        <begin position="184"/>
        <end position="202"/>
    </location>
</feature>
<dbReference type="GO" id="GO:0005524">
    <property type="term" value="F:ATP binding"/>
    <property type="evidence" value="ECO:0007669"/>
    <property type="project" value="UniProtKB-KW"/>
</dbReference>
<keyword evidence="6" id="KW-0378">Hydrolase</keyword>
<evidence type="ECO:0000256" key="3">
    <source>
        <dbReference type="ARBA" id="ARBA00022475"/>
    </source>
</evidence>
<dbReference type="GO" id="GO:0016887">
    <property type="term" value="F:ATP hydrolysis activity"/>
    <property type="evidence" value="ECO:0007669"/>
    <property type="project" value="InterPro"/>
</dbReference>
<evidence type="ECO:0000256" key="6">
    <source>
        <dbReference type="ARBA" id="ARBA00022801"/>
    </source>
</evidence>
<name>A0A1N6GF42_9GAMM</name>
<gene>
    <name evidence="14" type="ORF">SAMN05443662_1314</name>
</gene>
<evidence type="ECO:0000256" key="5">
    <source>
        <dbReference type="ARBA" id="ARBA00022741"/>
    </source>
</evidence>
<dbReference type="PROSITE" id="PS50990">
    <property type="entry name" value="PEPTIDASE_C39"/>
    <property type="match status" value="1"/>
</dbReference>
<evidence type="ECO:0000259" key="11">
    <source>
        <dbReference type="PROSITE" id="PS50893"/>
    </source>
</evidence>
<evidence type="ECO:0000256" key="4">
    <source>
        <dbReference type="ARBA" id="ARBA00022692"/>
    </source>
</evidence>
<keyword evidence="3" id="KW-1003">Cell membrane</keyword>
<dbReference type="PROSITE" id="PS50929">
    <property type="entry name" value="ABC_TM1F"/>
    <property type="match status" value="1"/>
</dbReference>
<dbReference type="NCBIfam" id="TIGR03375">
    <property type="entry name" value="type_I_sec_LssB"/>
    <property type="match status" value="1"/>
</dbReference>
<dbReference type="Pfam" id="PF03412">
    <property type="entry name" value="Peptidase_C39"/>
    <property type="match status" value="1"/>
</dbReference>
<dbReference type="Gene3D" id="3.90.70.10">
    <property type="entry name" value="Cysteine proteinases"/>
    <property type="match status" value="1"/>
</dbReference>
<feature type="transmembrane region" description="Helical" evidence="10">
    <location>
        <begin position="403"/>
        <end position="426"/>
    </location>
</feature>
<keyword evidence="8 10" id="KW-1133">Transmembrane helix</keyword>
<dbReference type="SUPFAM" id="SSF52540">
    <property type="entry name" value="P-loop containing nucleoside triphosphate hydrolases"/>
    <property type="match status" value="1"/>
</dbReference>
<evidence type="ECO:0000256" key="2">
    <source>
        <dbReference type="ARBA" id="ARBA00022448"/>
    </source>
</evidence>
<dbReference type="SMART" id="SM00382">
    <property type="entry name" value="AAA"/>
    <property type="match status" value="1"/>
</dbReference>
<evidence type="ECO:0000256" key="8">
    <source>
        <dbReference type="ARBA" id="ARBA00022989"/>
    </source>
</evidence>
<keyword evidence="15" id="KW-1185">Reference proteome</keyword>
<dbReference type="EMBL" id="FSRE01000003">
    <property type="protein sequence ID" value="SIO06111.1"/>
    <property type="molecule type" value="Genomic_DNA"/>
</dbReference>
<reference evidence="14 15" key="1">
    <citation type="submission" date="2016-11" db="EMBL/GenBank/DDBJ databases">
        <authorList>
            <person name="Jaros S."/>
            <person name="Januszkiewicz K."/>
            <person name="Wedrychowicz H."/>
        </authorList>
    </citation>
    <scope>NUCLEOTIDE SEQUENCE [LARGE SCALE GENOMIC DNA]</scope>
    <source>
        <strain evidence="14 15">DSM 17737</strain>
    </source>
</reference>
<keyword evidence="9 10" id="KW-0472">Membrane</keyword>
<dbReference type="Gene3D" id="1.20.1560.10">
    <property type="entry name" value="ABC transporter type 1, transmembrane domain"/>
    <property type="match status" value="1"/>
</dbReference>
<dbReference type="InterPro" id="IPR036640">
    <property type="entry name" value="ABC1_TM_sf"/>
</dbReference>
<evidence type="ECO:0000256" key="10">
    <source>
        <dbReference type="SAM" id="Phobius"/>
    </source>
</evidence>
<dbReference type="Pfam" id="PF00005">
    <property type="entry name" value="ABC_tran"/>
    <property type="match status" value="1"/>
</dbReference>
<feature type="domain" description="ABC transporter" evidence="11">
    <location>
        <begin position="496"/>
        <end position="731"/>
    </location>
</feature>
<feature type="transmembrane region" description="Helical" evidence="10">
    <location>
        <begin position="320"/>
        <end position="336"/>
    </location>
</feature>
<feature type="domain" description="ABC transmembrane type-1" evidence="12">
    <location>
        <begin position="184"/>
        <end position="462"/>
    </location>
</feature>
<dbReference type="GO" id="GO:0006508">
    <property type="term" value="P:proteolysis"/>
    <property type="evidence" value="ECO:0007669"/>
    <property type="project" value="InterPro"/>
</dbReference>
<evidence type="ECO:0000256" key="1">
    <source>
        <dbReference type="ARBA" id="ARBA00004651"/>
    </source>
</evidence>
<feature type="transmembrane region" description="Helical" evidence="10">
    <location>
        <begin position="214"/>
        <end position="235"/>
    </location>
</feature>
<dbReference type="Proteomes" id="UP000198461">
    <property type="component" value="Unassembled WGS sequence"/>
</dbReference>
<keyword evidence="2" id="KW-0813">Transport</keyword>
<dbReference type="AlphaFoldDB" id="A0A1N6GF42"/>
<dbReference type="InterPro" id="IPR039421">
    <property type="entry name" value="Type_1_exporter"/>
</dbReference>
<dbReference type="GO" id="GO:0015421">
    <property type="term" value="F:ABC-type oligopeptide transporter activity"/>
    <property type="evidence" value="ECO:0007669"/>
    <property type="project" value="TreeGrafter"/>
</dbReference>
<dbReference type="SUPFAM" id="SSF90123">
    <property type="entry name" value="ABC transporter transmembrane region"/>
    <property type="match status" value="1"/>
</dbReference>
<keyword evidence="4 10" id="KW-0812">Transmembrane</keyword>
<keyword evidence="5" id="KW-0547">Nucleotide-binding</keyword>
<dbReference type="CDD" id="cd02421">
    <property type="entry name" value="Peptidase_C39_likeD"/>
    <property type="match status" value="1"/>
</dbReference>
<evidence type="ECO:0000256" key="7">
    <source>
        <dbReference type="ARBA" id="ARBA00022840"/>
    </source>
</evidence>
<dbReference type="InterPro" id="IPR003439">
    <property type="entry name" value="ABC_transporter-like_ATP-bd"/>
</dbReference>
<feature type="domain" description="Peptidase C39" evidence="13">
    <location>
        <begin position="24"/>
        <end position="148"/>
    </location>
</feature>
<keyword evidence="7 14" id="KW-0067">ATP-binding</keyword>
<dbReference type="STRING" id="364032.SAMN05443662_1314"/>
<dbReference type="Pfam" id="PF00664">
    <property type="entry name" value="ABC_membrane"/>
    <property type="match status" value="1"/>
</dbReference>